<dbReference type="InterPro" id="IPR058649">
    <property type="entry name" value="CzcB_C"/>
</dbReference>
<accession>A0A9X2RC15</accession>
<feature type="compositionally biased region" description="Low complexity" evidence="3">
    <location>
        <begin position="441"/>
        <end position="461"/>
    </location>
</feature>
<dbReference type="InterPro" id="IPR006143">
    <property type="entry name" value="RND_pump_MFP"/>
</dbReference>
<feature type="domain" description="DUF3347" evidence="4">
    <location>
        <begin position="476"/>
        <end position="564"/>
    </location>
</feature>
<evidence type="ECO:0000259" key="5">
    <source>
        <dbReference type="Pfam" id="PF19335"/>
    </source>
</evidence>
<comment type="caution">
    <text evidence="9">The sequence shown here is derived from an EMBL/GenBank/DDBJ whole genome shotgun (WGS) entry which is preliminary data.</text>
</comment>
<dbReference type="EMBL" id="JANDBC010000001">
    <property type="protein sequence ID" value="MCP9290561.1"/>
    <property type="molecule type" value="Genomic_DNA"/>
</dbReference>
<dbReference type="InterPro" id="IPR021782">
    <property type="entry name" value="DUF3347"/>
</dbReference>
<feature type="region of interest" description="Disordered" evidence="3">
    <location>
        <begin position="414"/>
        <end position="461"/>
    </location>
</feature>
<dbReference type="Pfam" id="PF25975">
    <property type="entry name" value="CzcB_C"/>
    <property type="match status" value="1"/>
</dbReference>
<evidence type="ECO:0000259" key="6">
    <source>
        <dbReference type="Pfam" id="PF25869"/>
    </source>
</evidence>
<feature type="compositionally biased region" description="Basic and acidic residues" evidence="3">
    <location>
        <begin position="421"/>
        <end position="434"/>
    </location>
</feature>
<dbReference type="Pfam" id="PF25869">
    <property type="entry name" value="3HB_CusB"/>
    <property type="match status" value="1"/>
</dbReference>
<dbReference type="InterPro" id="IPR058792">
    <property type="entry name" value="Beta-barrel_RND_2"/>
</dbReference>
<evidence type="ECO:0000313" key="9">
    <source>
        <dbReference type="EMBL" id="MCP9290561.1"/>
    </source>
</evidence>
<dbReference type="Pfam" id="PF11827">
    <property type="entry name" value="DUF3347"/>
    <property type="match status" value="1"/>
</dbReference>
<dbReference type="GO" id="GO:0030288">
    <property type="term" value="C:outer membrane-bounded periplasmic space"/>
    <property type="evidence" value="ECO:0007669"/>
    <property type="project" value="TreeGrafter"/>
</dbReference>
<dbReference type="GO" id="GO:0016020">
    <property type="term" value="C:membrane"/>
    <property type="evidence" value="ECO:0007669"/>
    <property type="project" value="InterPro"/>
</dbReference>
<organism evidence="9 10">
    <name type="scientific">Gracilimonas sediminicola</name>
    <dbReference type="NCBI Taxonomy" id="2952158"/>
    <lineage>
        <taxon>Bacteria</taxon>
        <taxon>Pseudomonadati</taxon>
        <taxon>Balneolota</taxon>
        <taxon>Balneolia</taxon>
        <taxon>Balneolales</taxon>
        <taxon>Balneolaceae</taxon>
        <taxon>Gracilimonas</taxon>
    </lineage>
</organism>
<dbReference type="GO" id="GO:0015679">
    <property type="term" value="P:plasma membrane copper ion transport"/>
    <property type="evidence" value="ECO:0007669"/>
    <property type="project" value="TreeGrafter"/>
</dbReference>
<name>A0A9X2RC15_9BACT</name>
<dbReference type="GO" id="GO:0046914">
    <property type="term" value="F:transition metal ion binding"/>
    <property type="evidence" value="ECO:0007669"/>
    <property type="project" value="TreeGrafter"/>
</dbReference>
<gene>
    <name evidence="9" type="ORF">NM125_03065</name>
</gene>
<dbReference type="Gene3D" id="6.10.140.730">
    <property type="match status" value="1"/>
</dbReference>
<dbReference type="InterPro" id="IPR045800">
    <property type="entry name" value="HMBD"/>
</dbReference>
<sequence length="613" mass="67561">MNNKFDIKSIAKIAGLILIGLSLGWLLFGGAPDQPQSLDEHIEQVHTDEEGNVIYTCSMHPSIRENEPGNCPICGMELIPVSEDGAGEESPYELTMSEAATKLADVQTSKVIKDVAVTSHLLPGKVMVDERRLKTLPAHVPGRIEELYINFTGEYISQGERVASIYSPELVSAQKELLEVAKDKERNPSLYKAARNKLLNWDITEAQINQIEASQTVMNNVDIISKVNGYVINKMIEVGSHVQQGSTMFKLADLSKVWVMFDAYESDVANIKVGDNVSFTVEALPGEQFSAKITFVDPVLNAQSRTVSVRAEAENSDLLLKPNMLTQGRIRSDLSSRGEQILVPKSAVLWTGERSVVYVKKPNTTQPTFEFREVVLGQRVGDQYIVKSGLSEGEEVVTNGTFKIDSAAQLAGKASMMNKTPDGRPVRTGHEGHTMEGSGNGSDEGSMSSMSSSSQRTQSSNINAPQAFKSQVAQLVASYIDFKNALVSSKPDLAGEEVNSMQYDLKQVDMSLLDGQGHMIWMNQLDSLQTALTQLVNTQDLAKQREQLMDLSNVMLNVVKTFQIEGVYYQQFCPMASNGKGAYWLSEKETINNPYFGEQMISCGETIERIENQ</sequence>
<dbReference type="Pfam" id="PF25954">
    <property type="entry name" value="Beta-barrel_RND_2"/>
    <property type="match status" value="1"/>
</dbReference>
<evidence type="ECO:0000313" key="10">
    <source>
        <dbReference type="Proteomes" id="UP001139125"/>
    </source>
</evidence>
<dbReference type="SUPFAM" id="SSF111369">
    <property type="entry name" value="HlyD-like secretion proteins"/>
    <property type="match status" value="1"/>
</dbReference>
<feature type="domain" description="CusB-like beta-barrel" evidence="7">
    <location>
        <begin position="256"/>
        <end position="332"/>
    </location>
</feature>
<dbReference type="InterPro" id="IPR058791">
    <property type="entry name" value="3HB_CusB"/>
</dbReference>
<keyword evidence="2" id="KW-0813">Transport</keyword>
<evidence type="ECO:0000256" key="3">
    <source>
        <dbReference type="SAM" id="MobiDB-lite"/>
    </source>
</evidence>
<dbReference type="GO" id="GO:0060003">
    <property type="term" value="P:copper ion export"/>
    <property type="evidence" value="ECO:0007669"/>
    <property type="project" value="TreeGrafter"/>
</dbReference>
<dbReference type="Pfam" id="PF19335">
    <property type="entry name" value="HMBD"/>
    <property type="match status" value="1"/>
</dbReference>
<feature type="domain" description="CusB-like three alpha-helical bundle" evidence="6">
    <location>
        <begin position="169"/>
        <end position="218"/>
    </location>
</feature>
<dbReference type="Gene3D" id="2.40.30.170">
    <property type="match status" value="1"/>
</dbReference>
<evidence type="ECO:0000256" key="1">
    <source>
        <dbReference type="ARBA" id="ARBA00009477"/>
    </source>
</evidence>
<feature type="domain" description="Heavy metal binding" evidence="5">
    <location>
        <begin position="55"/>
        <end position="81"/>
    </location>
</feature>
<dbReference type="InterPro" id="IPR051909">
    <property type="entry name" value="MFP_Cation_Efflux"/>
</dbReference>
<keyword evidence="10" id="KW-1185">Reference proteome</keyword>
<dbReference type="PANTHER" id="PTHR30097:SF4">
    <property type="entry name" value="SLR6042 PROTEIN"/>
    <property type="match status" value="1"/>
</dbReference>
<dbReference type="Proteomes" id="UP001139125">
    <property type="component" value="Unassembled WGS sequence"/>
</dbReference>
<evidence type="ECO:0000256" key="2">
    <source>
        <dbReference type="ARBA" id="ARBA00022448"/>
    </source>
</evidence>
<proteinExistence type="inferred from homology"/>
<dbReference type="RefSeq" id="WP_255132747.1">
    <property type="nucleotide sequence ID" value="NZ_JANDBC010000001.1"/>
</dbReference>
<comment type="similarity">
    <text evidence="1">Belongs to the membrane fusion protein (MFP) (TC 8.A.1) family.</text>
</comment>
<dbReference type="PANTHER" id="PTHR30097">
    <property type="entry name" value="CATION EFFLUX SYSTEM PROTEIN CUSB"/>
    <property type="match status" value="1"/>
</dbReference>
<dbReference type="NCBIfam" id="TIGR01730">
    <property type="entry name" value="RND_mfp"/>
    <property type="match status" value="1"/>
</dbReference>
<evidence type="ECO:0000259" key="4">
    <source>
        <dbReference type="Pfam" id="PF11827"/>
    </source>
</evidence>
<reference evidence="9" key="1">
    <citation type="submission" date="2022-06" db="EMBL/GenBank/DDBJ databases">
        <title>Gracilimonas sp. CAU 1638 isolated from sea sediment.</title>
        <authorList>
            <person name="Kim W."/>
        </authorList>
    </citation>
    <scope>NUCLEOTIDE SEQUENCE</scope>
    <source>
        <strain evidence="9">CAU 1638</strain>
    </source>
</reference>
<evidence type="ECO:0000259" key="7">
    <source>
        <dbReference type="Pfam" id="PF25954"/>
    </source>
</evidence>
<dbReference type="GO" id="GO:0022857">
    <property type="term" value="F:transmembrane transporter activity"/>
    <property type="evidence" value="ECO:0007669"/>
    <property type="project" value="InterPro"/>
</dbReference>
<evidence type="ECO:0000259" key="8">
    <source>
        <dbReference type="Pfam" id="PF25975"/>
    </source>
</evidence>
<protein>
    <submittedName>
        <fullName evidence="9">Efflux RND transporter periplasmic adaptor subunit</fullName>
    </submittedName>
</protein>
<dbReference type="Gene3D" id="2.40.420.20">
    <property type="match status" value="1"/>
</dbReference>
<feature type="domain" description="CzcB-like C-terminal circularly permuted SH3-like" evidence="8">
    <location>
        <begin position="341"/>
        <end position="403"/>
    </location>
</feature>
<dbReference type="AlphaFoldDB" id="A0A9X2RC15"/>
<dbReference type="FunFam" id="2.40.30.170:FF:000010">
    <property type="entry name" value="Efflux RND transporter periplasmic adaptor subunit"/>
    <property type="match status" value="1"/>
</dbReference>